<evidence type="ECO:0000313" key="2">
    <source>
        <dbReference type="EMBL" id="KAK5848156.1"/>
    </source>
</evidence>
<dbReference type="AlphaFoldDB" id="A0AAN7ZUN8"/>
<reference evidence="2 3" key="2">
    <citation type="journal article" date="2023" name="Mol. Biol. Evol.">
        <title>Genomics of Secondarily Temperate Adaptation in the Only Non-Antarctic Icefish.</title>
        <authorList>
            <person name="Rivera-Colon A.G."/>
            <person name="Rayamajhi N."/>
            <person name="Minhas B.F."/>
            <person name="Madrigal G."/>
            <person name="Bilyk K.T."/>
            <person name="Yoon V."/>
            <person name="Hune M."/>
            <person name="Gregory S."/>
            <person name="Cheng C.H.C."/>
            <person name="Catchen J.M."/>
        </authorList>
    </citation>
    <scope>NUCLEOTIDE SEQUENCE [LARGE SCALE GENOMIC DNA]</scope>
    <source>
        <strain evidence="2">JMC-PN-2008</strain>
    </source>
</reference>
<evidence type="ECO:0000313" key="3">
    <source>
        <dbReference type="Proteomes" id="UP001346869"/>
    </source>
</evidence>
<dbReference type="EMBL" id="JAUZQC010000025">
    <property type="protein sequence ID" value="KAK5848156.1"/>
    <property type="molecule type" value="Genomic_DNA"/>
</dbReference>
<gene>
    <name evidence="2" type="ORF">PBY51_005796</name>
</gene>
<dbReference type="Proteomes" id="UP001346869">
    <property type="component" value="Unassembled WGS sequence"/>
</dbReference>
<name>A0AAN7ZUN8_ELEMC</name>
<accession>A0AAN7ZUN8</accession>
<sequence length="68" mass="7469">MWLRFLPVTRARKHREQGGETTEKQRTGAPPRTPDNPEICGRTGRGLSGEEGDGLSVFCGAEEGCVPW</sequence>
<reference evidence="2 3" key="1">
    <citation type="journal article" date="2023" name="Genes (Basel)">
        <title>Chromosome-Level Genome Assembly and Circadian Gene Repertoire of the Patagonia Blennie Eleginops maclovinus-The Closest Ancestral Proxy of Antarctic Cryonotothenioids.</title>
        <authorList>
            <person name="Cheng C.C."/>
            <person name="Rivera-Colon A.G."/>
            <person name="Minhas B.F."/>
            <person name="Wilson L."/>
            <person name="Rayamajhi N."/>
            <person name="Vargas-Chacoff L."/>
            <person name="Catchen J.M."/>
        </authorList>
    </citation>
    <scope>NUCLEOTIDE SEQUENCE [LARGE SCALE GENOMIC DNA]</scope>
    <source>
        <strain evidence="2">JMC-PN-2008</strain>
    </source>
</reference>
<feature type="compositionally biased region" description="Basic and acidic residues" evidence="1">
    <location>
        <begin position="16"/>
        <end position="26"/>
    </location>
</feature>
<keyword evidence="3" id="KW-1185">Reference proteome</keyword>
<evidence type="ECO:0000256" key="1">
    <source>
        <dbReference type="SAM" id="MobiDB-lite"/>
    </source>
</evidence>
<comment type="caution">
    <text evidence="2">The sequence shown here is derived from an EMBL/GenBank/DDBJ whole genome shotgun (WGS) entry which is preliminary data.</text>
</comment>
<feature type="region of interest" description="Disordered" evidence="1">
    <location>
        <begin position="1"/>
        <end position="53"/>
    </location>
</feature>
<organism evidence="2 3">
    <name type="scientific">Eleginops maclovinus</name>
    <name type="common">Patagonian blennie</name>
    <name type="synonym">Eleginus maclovinus</name>
    <dbReference type="NCBI Taxonomy" id="56733"/>
    <lineage>
        <taxon>Eukaryota</taxon>
        <taxon>Metazoa</taxon>
        <taxon>Chordata</taxon>
        <taxon>Craniata</taxon>
        <taxon>Vertebrata</taxon>
        <taxon>Euteleostomi</taxon>
        <taxon>Actinopterygii</taxon>
        <taxon>Neopterygii</taxon>
        <taxon>Teleostei</taxon>
        <taxon>Neoteleostei</taxon>
        <taxon>Acanthomorphata</taxon>
        <taxon>Eupercaria</taxon>
        <taxon>Perciformes</taxon>
        <taxon>Notothenioidei</taxon>
        <taxon>Eleginopidae</taxon>
        <taxon>Eleginops</taxon>
    </lineage>
</organism>
<proteinExistence type="predicted"/>
<protein>
    <submittedName>
        <fullName evidence="2">Uncharacterized protein</fullName>
    </submittedName>
</protein>